<keyword evidence="3" id="KW-1185">Reference proteome</keyword>
<feature type="signal peptide" evidence="1">
    <location>
        <begin position="1"/>
        <end position="19"/>
    </location>
</feature>
<proteinExistence type="predicted"/>
<sequence length="219" mass="24466">MRIASFAVLLSSLLPQVGSAELCKGCTDDSESRPCRHNQSDISNVLDLLTRAMGDIRVGLNHLSEILRDGGCETITTKVSPYVVDALHGIAELLSKTCPSVNFAKSRLAEISQQIRTSREKGSTFKEERRLTRFYTEIIHFIHYSFIELPSTSVFWSVEATSGTLLAPKRKLEDYIVHAMRNCTMTMVRDEGCLAEQGCRDLTVRSCGQLHLPAHLYIC</sequence>
<evidence type="ECO:0008006" key="4">
    <source>
        <dbReference type="Google" id="ProtNLM"/>
    </source>
</evidence>
<organism evidence="2 3">
    <name type="scientific">Necator americanus</name>
    <name type="common">Human hookworm</name>
    <dbReference type="NCBI Taxonomy" id="51031"/>
    <lineage>
        <taxon>Eukaryota</taxon>
        <taxon>Metazoa</taxon>
        <taxon>Ecdysozoa</taxon>
        <taxon>Nematoda</taxon>
        <taxon>Chromadorea</taxon>
        <taxon>Rhabditida</taxon>
        <taxon>Rhabditina</taxon>
        <taxon>Rhabditomorpha</taxon>
        <taxon>Strongyloidea</taxon>
        <taxon>Ancylostomatidae</taxon>
        <taxon>Bunostominae</taxon>
        <taxon>Necator</taxon>
    </lineage>
</organism>
<comment type="caution">
    <text evidence="2">The sequence shown here is derived from an EMBL/GenBank/DDBJ whole genome shotgun (WGS) entry which is preliminary data.</text>
</comment>
<evidence type="ECO:0000313" key="3">
    <source>
        <dbReference type="Proteomes" id="UP001303046"/>
    </source>
</evidence>
<protein>
    <recommendedName>
        <fullName evidence="4">Secreted protein</fullName>
    </recommendedName>
</protein>
<dbReference type="Proteomes" id="UP001303046">
    <property type="component" value="Unassembled WGS sequence"/>
</dbReference>
<evidence type="ECO:0000313" key="2">
    <source>
        <dbReference type="EMBL" id="KAK6744454.1"/>
    </source>
</evidence>
<keyword evidence="1" id="KW-0732">Signal</keyword>
<gene>
    <name evidence="2" type="primary">Necator_chrIII.g12034</name>
    <name evidence="2" type="ORF">RB195_011268</name>
</gene>
<feature type="chain" id="PRO_5045872839" description="Secreted protein" evidence="1">
    <location>
        <begin position="20"/>
        <end position="219"/>
    </location>
</feature>
<reference evidence="2 3" key="1">
    <citation type="submission" date="2023-08" db="EMBL/GenBank/DDBJ databases">
        <title>A Necator americanus chromosomal reference genome.</title>
        <authorList>
            <person name="Ilik V."/>
            <person name="Petrzelkova K.J."/>
            <person name="Pardy F."/>
            <person name="Fuh T."/>
            <person name="Niatou-Singa F.S."/>
            <person name="Gouil Q."/>
            <person name="Baker L."/>
            <person name="Ritchie M.E."/>
            <person name="Jex A.R."/>
            <person name="Gazzola D."/>
            <person name="Li H."/>
            <person name="Toshio Fujiwara R."/>
            <person name="Zhan B."/>
            <person name="Aroian R.V."/>
            <person name="Pafco B."/>
            <person name="Schwarz E.M."/>
        </authorList>
    </citation>
    <scope>NUCLEOTIDE SEQUENCE [LARGE SCALE GENOMIC DNA]</scope>
    <source>
        <strain evidence="2 3">Aroian</strain>
        <tissue evidence="2">Whole animal</tissue>
    </source>
</reference>
<evidence type="ECO:0000256" key="1">
    <source>
        <dbReference type="SAM" id="SignalP"/>
    </source>
</evidence>
<name>A0ABR1D1N9_NECAM</name>
<dbReference type="EMBL" id="JAVFWL010000003">
    <property type="protein sequence ID" value="KAK6744454.1"/>
    <property type="molecule type" value="Genomic_DNA"/>
</dbReference>
<accession>A0ABR1D1N9</accession>